<name>A0ABU8MJM7_9PSEU</name>
<protein>
    <recommendedName>
        <fullName evidence="4">Lsr2 family protein</fullName>
    </recommendedName>
</protein>
<gene>
    <name evidence="2" type="ORF">WCD74_03565</name>
</gene>
<accession>A0ABU8MJM7</accession>
<dbReference type="InterPro" id="IPR036625">
    <property type="entry name" value="E3-bd_dom_sf"/>
</dbReference>
<feature type="compositionally biased region" description="Basic and acidic residues" evidence="1">
    <location>
        <begin position="1"/>
        <end position="20"/>
    </location>
</feature>
<dbReference type="Gene3D" id="4.10.320.10">
    <property type="entry name" value="E3-binding domain"/>
    <property type="match status" value="1"/>
</dbReference>
<evidence type="ECO:0000313" key="2">
    <source>
        <dbReference type="EMBL" id="MEJ2866827.1"/>
    </source>
</evidence>
<feature type="region of interest" description="Disordered" evidence="1">
    <location>
        <begin position="39"/>
        <end position="64"/>
    </location>
</feature>
<proteinExistence type="predicted"/>
<evidence type="ECO:0000313" key="3">
    <source>
        <dbReference type="Proteomes" id="UP001385809"/>
    </source>
</evidence>
<dbReference type="Proteomes" id="UP001385809">
    <property type="component" value="Unassembled WGS sequence"/>
</dbReference>
<feature type="region of interest" description="Disordered" evidence="1">
    <location>
        <begin position="1"/>
        <end position="24"/>
    </location>
</feature>
<reference evidence="2 3" key="1">
    <citation type="submission" date="2024-03" db="EMBL/GenBank/DDBJ databases">
        <title>Actinomycetospora sp. OC33-EN08, a novel actinomycete isolated from wild orchid (Aerides multiflora).</title>
        <authorList>
            <person name="Suriyachadkun C."/>
        </authorList>
    </citation>
    <scope>NUCLEOTIDE SEQUENCE [LARGE SCALE GENOMIC DNA]</scope>
    <source>
        <strain evidence="2 3">OC33-EN08</strain>
    </source>
</reference>
<keyword evidence="3" id="KW-1185">Reference proteome</keyword>
<comment type="caution">
    <text evidence="2">The sequence shown here is derived from an EMBL/GenBank/DDBJ whole genome shotgun (WGS) entry which is preliminary data.</text>
</comment>
<evidence type="ECO:0000256" key="1">
    <source>
        <dbReference type="SAM" id="MobiDB-lite"/>
    </source>
</evidence>
<sequence>MTEAREPTRPLPRRDDHENARAGTVAGWVESARMWARDRGLPVPANGPLPRGIVDQYRRRQTRE</sequence>
<dbReference type="RefSeq" id="WP_337693440.1">
    <property type="nucleotide sequence ID" value="NZ_JBBEGN010000001.1"/>
</dbReference>
<dbReference type="EMBL" id="JBBEGN010000001">
    <property type="protein sequence ID" value="MEJ2866827.1"/>
    <property type="molecule type" value="Genomic_DNA"/>
</dbReference>
<organism evidence="2 3">
    <name type="scientific">Actinomycetospora aurantiaca</name>
    <dbReference type="NCBI Taxonomy" id="3129233"/>
    <lineage>
        <taxon>Bacteria</taxon>
        <taxon>Bacillati</taxon>
        <taxon>Actinomycetota</taxon>
        <taxon>Actinomycetes</taxon>
        <taxon>Pseudonocardiales</taxon>
        <taxon>Pseudonocardiaceae</taxon>
        <taxon>Actinomycetospora</taxon>
    </lineage>
</organism>
<evidence type="ECO:0008006" key="4">
    <source>
        <dbReference type="Google" id="ProtNLM"/>
    </source>
</evidence>